<keyword evidence="10" id="KW-0675">Receptor</keyword>
<evidence type="ECO:0000256" key="5">
    <source>
        <dbReference type="ARBA" id="ARBA00022692"/>
    </source>
</evidence>
<feature type="transmembrane region" description="Helical" evidence="11">
    <location>
        <begin position="70"/>
        <end position="90"/>
    </location>
</feature>
<name>A0ABM9AZD0_9BACT</name>
<evidence type="ECO:0000256" key="7">
    <source>
        <dbReference type="ARBA" id="ARBA00022989"/>
    </source>
</evidence>
<keyword evidence="4" id="KW-0716">Sensory transduction</keyword>
<evidence type="ECO:0000256" key="3">
    <source>
        <dbReference type="ARBA" id="ARBA00022543"/>
    </source>
</evidence>
<evidence type="ECO:0000256" key="8">
    <source>
        <dbReference type="ARBA" id="ARBA00022991"/>
    </source>
</evidence>
<evidence type="ECO:0000313" key="12">
    <source>
        <dbReference type="EMBL" id="CAH0999569.1"/>
    </source>
</evidence>
<dbReference type="EMBL" id="CAKLPZ010000001">
    <property type="protein sequence ID" value="CAH0999569.1"/>
    <property type="molecule type" value="Genomic_DNA"/>
</dbReference>
<evidence type="ECO:0000256" key="11">
    <source>
        <dbReference type="SAM" id="Phobius"/>
    </source>
</evidence>
<gene>
    <name evidence="12" type="ORF">LEM8419_00869</name>
</gene>
<feature type="transmembrane region" description="Helical" evidence="11">
    <location>
        <begin position="168"/>
        <end position="185"/>
    </location>
</feature>
<reference evidence="12" key="1">
    <citation type="submission" date="2021-12" db="EMBL/GenBank/DDBJ databases">
        <authorList>
            <person name="Rodrigo-Torres L."/>
            <person name="Arahal R. D."/>
            <person name="Lucena T."/>
        </authorList>
    </citation>
    <scope>NUCLEOTIDE SEQUENCE</scope>
    <source>
        <strain evidence="12">CECT 8419</strain>
    </source>
</reference>
<feature type="transmembrane region" description="Helical" evidence="11">
    <location>
        <begin position="197"/>
        <end position="219"/>
    </location>
</feature>
<dbReference type="RefSeq" id="WP_238749750.1">
    <property type="nucleotide sequence ID" value="NZ_CAKLPZ010000001.1"/>
</dbReference>
<keyword evidence="13" id="KW-1185">Reference proteome</keyword>
<dbReference type="PROSITE" id="PS00950">
    <property type="entry name" value="BACTERIAL_OPSIN_1"/>
    <property type="match status" value="1"/>
</dbReference>
<feature type="transmembrane region" description="Helical" evidence="11">
    <location>
        <begin position="102"/>
        <end position="123"/>
    </location>
</feature>
<dbReference type="PANTHER" id="PTHR28286:SF2">
    <property type="entry name" value="BACTERIORHODOPSIN _OPSIN, NOPA (EUROFUNG)"/>
    <property type="match status" value="1"/>
</dbReference>
<feature type="transmembrane region" description="Helical" evidence="11">
    <location>
        <begin position="129"/>
        <end position="147"/>
    </location>
</feature>
<sequence length="248" mass="27078">MDTTDVLLHWGYVAVMALSAVAILVMARNPKGVPQYKYMIHAFVVIWSGLAYSALALGQGTVAVGGETVYFARYLDWVVSTPLLLLSLVLTGKYTLKLEGSITAGLLGSQIIMILTGLIADLSATENRWFWYIAGCVALLVVFRLMWKELYAKAKIQGPELTAAYKASAVYLSVQWLLYPLVWALGSPGLAVFNPTLTSVLFIILPIVSKSGFAFYNLAKLRALPDHLHQGAANPRTAKEVLHAPVYS</sequence>
<dbReference type="Pfam" id="PF01036">
    <property type="entry name" value="Bac_rhodopsin"/>
    <property type="match status" value="1"/>
</dbReference>
<comment type="subcellular location">
    <subcellularLocation>
        <location evidence="1">Membrane</location>
        <topology evidence="1">Multi-pass membrane protein</topology>
    </subcellularLocation>
</comment>
<evidence type="ECO:0000256" key="2">
    <source>
        <dbReference type="ARBA" id="ARBA00008130"/>
    </source>
</evidence>
<accession>A0ABM9AZD0</accession>
<dbReference type="SUPFAM" id="SSF81321">
    <property type="entry name" value="Family A G protein-coupled receptor-like"/>
    <property type="match status" value="1"/>
</dbReference>
<keyword evidence="5 11" id="KW-0812">Transmembrane</keyword>
<evidence type="ECO:0000256" key="1">
    <source>
        <dbReference type="ARBA" id="ARBA00004141"/>
    </source>
</evidence>
<evidence type="ECO:0000256" key="10">
    <source>
        <dbReference type="ARBA" id="ARBA00023170"/>
    </source>
</evidence>
<dbReference type="PANTHER" id="PTHR28286">
    <property type="match status" value="1"/>
</dbReference>
<evidence type="ECO:0000256" key="4">
    <source>
        <dbReference type="ARBA" id="ARBA00022606"/>
    </source>
</evidence>
<evidence type="ECO:0000313" key="13">
    <source>
        <dbReference type="Proteomes" id="UP000837803"/>
    </source>
</evidence>
<dbReference type="InterPro" id="IPR018229">
    <property type="entry name" value="Rhodopsin_retinal_BS"/>
</dbReference>
<comment type="caution">
    <text evidence="12">The sequence shown here is derived from an EMBL/GenBank/DDBJ whole genome shotgun (WGS) entry which is preliminary data.</text>
</comment>
<keyword evidence="6" id="KW-0681">Retinal protein</keyword>
<proteinExistence type="inferred from homology"/>
<keyword evidence="3" id="KW-0600">Photoreceptor protein</keyword>
<dbReference type="InterPro" id="IPR001425">
    <property type="entry name" value="Arc/bac/fun_rhodopsins"/>
</dbReference>
<feature type="transmembrane region" description="Helical" evidence="11">
    <location>
        <begin position="6"/>
        <end position="26"/>
    </location>
</feature>
<keyword evidence="8" id="KW-0157">Chromophore</keyword>
<keyword evidence="9 11" id="KW-0472">Membrane</keyword>
<dbReference type="Proteomes" id="UP000837803">
    <property type="component" value="Unassembled WGS sequence"/>
</dbReference>
<evidence type="ECO:0008006" key="14">
    <source>
        <dbReference type="Google" id="ProtNLM"/>
    </source>
</evidence>
<comment type="similarity">
    <text evidence="2">Belongs to the archaeal/bacterial/fungal opsin family.</text>
</comment>
<organism evidence="12 13">
    <name type="scientific">Neolewinella maritima</name>
    <dbReference type="NCBI Taxonomy" id="1383882"/>
    <lineage>
        <taxon>Bacteria</taxon>
        <taxon>Pseudomonadati</taxon>
        <taxon>Bacteroidota</taxon>
        <taxon>Saprospiria</taxon>
        <taxon>Saprospirales</taxon>
        <taxon>Lewinellaceae</taxon>
        <taxon>Neolewinella</taxon>
    </lineage>
</organism>
<evidence type="ECO:0000256" key="9">
    <source>
        <dbReference type="ARBA" id="ARBA00023136"/>
    </source>
</evidence>
<dbReference type="Gene3D" id="1.20.1070.10">
    <property type="entry name" value="Rhodopsin 7-helix transmembrane proteins"/>
    <property type="match status" value="1"/>
</dbReference>
<protein>
    <recommendedName>
        <fullName evidence="14">Bacteriorhodopsin</fullName>
    </recommendedName>
</protein>
<evidence type="ECO:0000256" key="6">
    <source>
        <dbReference type="ARBA" id="ARBA00022925"/>
    </source>
</evidence>
<dbReference type="PRINTS" id="PR00251">
    <property type="entry name" value="BACTRLOPSIN"/>
</dbReference>
<keyword evidence="7 11" id="KW-1133">Transmembrane helix</keyword>
<dbReference type="SMART" id="SM01021">
    <property type="entry name" value="Bac_rhodopsin"/>
    <property type="match status" value="1"/>
</dbReference>
<feature type="transmembrane region" description="Helical" evidence="11">
    <location>
        <begin position="38"/>
        <end position="58"/>
    </location>
</feature>